<evidence type="ECO:0000313" key="3">
    <source>
        <dbReference type="Proteomes" id="UP000028990"/>
    </source>
</evidence>
<keyword evidence="3" id="KW-1185">Reference proteome</keyword>
<protein>
    <submittedName>
        <fullName evidence="2">COMM domain-containing protein 8</fullName>
    </submittedName>
</protein>
<dbReference type="eggNOG" id="ENOG502S00F">
    <property type="taxonomic scope" value="Eukaryota"/>
</dbReference>
<proteinExistence type="predicted"/>
<organism evidence="2 3">
    <name type="scientific">Fukomys damarensis</name>
    <name type="common">Damaraland mole rat</name>
    <name type="synonym">Cryptomys damarensis</name>
    <dbReference type="NCBI Taxonomy" id="885580"/>
    <lineage>
        <taxon>Eukaryota</taxon>
        <taxon>Metazoa</taxon>
        <taxon>Chordata</taxon>
        <taxon>Craniata</taxon>
        <taxon>Vertebrata</taxon>
        <taxon>Euteleostomi</taxon>
        <taxon>Mammalia</taxon>
        <taxon>Eutheria</taxon>
        <taxon>Euarchontoglires</taxon>
        <taxon>Glires</taxon>
        <taxon>Rodentia</taxon>
        <taxon>Hystricomorpha</taxon>
        <taxon>Bathyergidae</taxon>
        <taxon>Fukomys</taxon>
    </lineage>
</organism>
<dbReference type="STRING" id="885580.ENSFDAP00000015499"/>
<gene>
    <name evidence="2" type="ORF">H920_12122</name>
</gene>
<dbReference type="Proteomes" id="UP000028990">
    <property type="component" value="Unassembled WGS sequence"/>
</dbReference>
<dbReference type="PROSITE" id="PS51269">
    <property type="entry name" value="COMM"/>
    <property type="match status" value="1"/>
</dbReference>
<dbReference type="Pfam" id="PF22838">
    <property type="entry name" value="COMMD8_HN"/>
    <property type="match status" value="1"/>
</dbReference>
<name>A0A091DUF8_FUKDA</name>
<dbReference type="InterPro" id="IPR047155">
    <property type="entry name" value="COMMD4/6/7/8"/>
</dbReference>
<dbReference type="EMBL" id="KN123184">
    <property type="protein sequence ID" value="KFO26446.1"/>
    <property type="molecule type" value="Genomic_DNA"/>
</dbReference>
<dbReference type="InterPro" id="IPR055184">
    <property type="entry name" value="COMMD8_HN"/>
</dbReference>
<dbReference type="PANTHER" id="PTHR16231:SF0">
    <property type="entry name" value="COMM DOMAIN-CONTAINING PROTEIN 8"/>
    <property type="match status" value="1"/>
</dbReference>
<feature type="domain" description="COMM" evidence="1">
    <location>
        <begin position="116"/>
        <end position="183"/>
    </location>
</feature>
<accession>A0A091DUF8</accession>
<dbReference type="CDD" id="cd04756">
    <property type="entry name" value="Commd8"/>
    <property type="match status" value="1"/>
</dbReference>
<dbReference type="PANTHER" id="PTHR16231">
    <property type="entry name" value="COMM DOMAIN-CONTAINING PROTEIN 4-8 FAMILY MEMBER"/>
    <property type="match status" value="1"/>
</dbReference>
<dbReference type="InterPro" id="IPR017920">
    <property type="entry name" value="COMM"/>
</dbReference>
<sequence>MDPEEGTPLWRLQKLPQERGLQLLHKIIDGICGRAYPLYQDYHNIWNSTEWMHILEDVTKFFKSVVGKNLSDEETLQQLNQLSSSHQESVMKCLKSRKDEIKQVLLGEIVDISSAQLQDFDWQLKLALSSDKITTLQMPLLSLHLDVKENGEVKPYSVEMTKEELQNLINSLEAANKHSLSFLFEGGPAVEVTGDDEYQHYQISLLRLIDAQSECCVQKPYRLLSAVPR</sequence>
<reference evidence="2 3" key="1">
    <citation type="submission" date="2013-11" db="EMBL/GenBank/DDBJ databases">
        <title>The Damaraland mole rat (Fukomys damarensis) genome and evolution of African mole rats.</title>
        <authorList>
            <person name="Gladyshev V.N."/>
            <person name="Fang X."/>
        </authorList>
    </citation>
    <scope>NUCLEOTIDE SEQUENCE [LARGE SCALE GENOMIC DNA]</scope>
    <source>
        <tissue evidence="2">Liver</tissue>
    </source>
</reference>
<dbReference type="AlphaFoldDB" id="A0A091DUF8"/>
<evidence type="ECO:0000259" key="1">
    <source>
        <dbReference type="PROSITE" id="PS51269"/>
    </source>
</evidence>
<dbReference type="Pfam" id="PF07258">
    <property type="entry name" value="COMM_domain"/>
    <property type="match status" value="1"/>
</dbReference>
<dbReference type="InterPro" id="IPR047235">
    <property type="entry name" value="COMMD8"/>
</dbReference>
<evidence type="ECO:0000313" key="2">
    <source>
        <dbReference type="EMBL" id="KFO26446.1"/>
    </source>
</evidence>